<evidence type="ECO:0000259" key="8">
    <source>
        <dbReference type="Pfam" id="PF00155"/>
    </source>
</evidence>
<dbReference type="GO" id="GO:0042802">
    <property type="term" value="F:identical protein binding"/>
    <property type="evidence" value="ECO:0007669"/>
    <property type="project" value="TreeGrafter"/>
</dbReference>
<sequence>MSLFSAVEMAPRDPILGLNEAFNADTRTTKVNLGVGVYCNEEGRIPLLRAVAQAEQARIAAHAPRGYLPIEGIAAYDQAVQKLIFGADSALLAEGRVVTTQALGGTGALKIGADFIKRLLPDAVVAISDPSWENHRALFESAGFPVQNYRYYDASTHGVNRAGLLEDLKALPARSVVVLHACCHNPTGVDLGTDDWLNILEVLKERDHVPFLDIAYQGFGDGIEEDAAAVRLFAKSGLTFFVSSSFSKSFSLYGERVGALSIVTESKEEAAKVLSQVKRVIRTNYSNPPTHGATVVASVLNSPELRALWEEELGEMRVRIRDMRTAMVEQLAALGAKRDFSFVAQQRGMFSYSGLTAEQVERLKNEFGIYAVSTGRICVAALNTRNLGAVTHAIANVL</sequence>
<name>A0A9W6NGH2_9PSED</name>
<evidence type="ECO:0000313" key="9">
    <source>
        <dbReference type="EMBL" id="GLK90789.1"/>
    </source>
</evidence>
<evidence type="ECO:0000256" key="6">
    <source>
        <dbReference type="ARBA" id="ARBA00022898"/>
    </source>
</evidence>
<dbReference type="AlphaFoldDB" id="A0A9W6NGH2"/>
<dbReference type="FunFam" id="3.90.1150.10:FF:000001">
    <property type="entry name" value="Aspartate aminotransferase"/>
    <property type="match status" value="1"/>
</dbReference>
<dbReference type="SUPFAM" id="SSF53383">
    <property type="entry name" value="PLP-dependent transferases"/>
    <property type="match status" value="1"/>
</dbReference>
<organism evidence="9 10">
    <name type="scientific">Pseudomonas turukhanskensis</name>
    <dbReference type="NCBI Taxonomy" id="1806536"/>
    <lineage>
        <taxon>Bacteria</taxon>
        <taxon>Pseudomonadati</taxon>
        <taxon>Pseudomonadota</taxon>
        <taxon>Gammaproteobacteria</taxon>
        <taxon>Pseudomonadales</taxon>
        <taxon>Pseudomonadaceae</taxon>
        <taxon>Pseudomonas</taxon>
    </lineage>
</organism>
<dbReference type="Gene3D" id="3.90.1150.10">
    <property type="entry name" value="Aspartate Aminotransferase, domain 1"/>
    <property type="match status" value="1"/>
</dbReference>
<dbReference type="Proteomes" id="UP001143328">
    <property type="component" value="Unassembled WGS sequence"/>
</dbReference>
<proteinExistence type="inferred from homology"/>
<protein>
    <recommendedName>
        <fullName evidence="7">Aminotransferase</fullName>
        <ecNumber evidence="7">2.6.1.-</ecNumber>
    </recommendedName>
</protein>
<feature type="domain" description="Aminotransferase class I/classII large" evidence="8">
    <location>
        <begin position="29"/>
        <end position="394"/>
    </location>
</feature>
<dbReference type="PRINTS" id="PR00799">
    <property type="entry name" value="TRANSAMINASE"/>
</dbReference>
<comment type="caution">
    <text evidence="9">The sequence shown here is derived from an EMBL/GenBank/DDBJ whole genome shotgun (WGS) entry which is preliminary data.</text>
</comment>
<dbReference type="GO" id="GO:0004838">
    <property type="term" value="F:L-tyrosine-2-oxoglutarate transaminase activity"/>
    <property type="evidence" value="ECO:0007669"/>
    <property type="project" value="TreeGrafter"/>
</dbReference>
<dbReference type="EMBL" id="BSFN01000014">
    <property type="protein sequence ID" value="GLK90789.1"/>
    <property type="molecule type" value="Genomic_DNA"/>
</dbReference>
<accession>A0A9W6NGH2</accession>
<gene>
    <name evidence="9" type="primary">aspC</name>
    <name evidence="9" type="ORF">GCM10017655_38530</name>
</gene>
<dbReference type="PANTHER" id="PTHR11879:SF37">
    <property type="entry name" value="AROMATIC-AMINO-ACID AMINOTRANSFERASE"/>
    <property type="match status" value="1"/>
</dbReference>
<comment type="subunit">
    <text evidence="3">Homodimer.</text>
</comment>
<dbReference type="EC" id="2.6.1.-" evidence="7"/>
<dbReference type="GO" id="GO:0030170">
    <property type="term" value="F:pyridoxal phosphate binding"/>
    <property type="evidence" value="ECO:0007669"/>
    <property type="project" value="InterPro"/>
</dbReference>
<dbReference type="GO" id="GO:0033585">
    <property type="term" value="P:L-phenylalanine biosynthetic process from chorismate via phenylpyruvate"/>
    <property type="evidence" value="ECO:0007669"/>
    <property type="project" value="TreeGrafter"/>
</dbReference>
<evidence type="ECO:0000313" key="10">
    <source>
        <dbReference type="Proteomes" id="UP001143328"/>
    </source>
</evidence>
<dbReference type="InterPro" id="IPR004838">
    <property type="entry name" value="NHTrfase_class1_PyrdxlP-BS"/>
</dbReference>
<dbReference type="GO" id="GO:0005829">
    <property type="term" value="C:cytosol"/>
    <property type="evidence" value="ECO:0007669"/>
    <property type="project" value="TreeGrafter"/>
</dbReference>
<reference evidence="9" key="2">
    <citation type="submission" date="2023-01" db="EMBL/GenBank/DDBJ databases">
        <authorList>
            <person name="Sun Q."/>
            <person name="Evtushenko L."/>
        </authorList>
    </citation>
    <scope>NUCLEOTIDE SEQUENCE</scope>
    <source>
        <strain evidence="9">VKM B-2935</strain>
    </source>
</reference>
<dbReference type="InterPro" id="IPR015422">
    <property type="entry name" value="PyrdxlP-dep_Trfase_small"/>
</dbReference>
<keyword evidence="4 7" id="KW-0032">Aminotransferase</keyword>
<comment type="similarity">
    <text evidence="2 7">Belongs to the class-I pyridoxal-phosphate-dependent aminotransferase family.</text>
</comment>
<evidence type="ECO:0000256" key="5">
    <source>
        <dbReference type="ARBA" id="ARBA00022679"/>
    </source>
</evidence>
<keyword evidence="6" id="KW-0663">Pyridoxal phosphate</keyword>
<evidence type="ECO:0000256" key="1">
    <source>
        <dbReference type="ARBA" id="ARBA00001933"/>
    </source>
</evidence>
<dbReference type="NCBIfam" id="NF006719">
    <property type="entry name" value="PRK09257.1"/>
    <property type="match status" value="1"/>
</dbReference>
<dbReference type="InterPro" id="IPR015421">
    <property type="entry name" value="PyrdxlP-dep_Trfase_major"/>
</dbReference>
<dbReference type="CDD" id="cd00609">
    <property type="entry name" value="AAT_like"/>
    <property type="match status" value="1"/>
</dbReference>
<evidence type="ECO:0000256" key="3">
    <source>
        <dbReference type="ARBA" id="ARBA00011738"/>
    </source>
</evidence>
<reference evidence="9" key="1">
    <citation type="journal article" date="2014" name="Int. J. Syst. Evol. Microbiol.">
        <title>Complete genome sequence of Corynebacterium casei LMG S-19264T (=DSM 44701T), isolated from a smear-ripened cheese.</title>
        <authorList>
            <consortium name="US DOE Joint Genome Institute (JGI-PGF)"/>
            <person name="Walter F."/>
            <person name="Albersmeier A."/>
            <person name="Kalinowski J."/>
            <person name="Ruckert C."/>
        </authorList>
    </citation>
    <scope>NUCLEOTIDE SEQUENCE</scope>
    <source>
        <strain evidence="9">VKM B-2935</strain>
    </source>
</reference>
<dbReference type="PANTHER" id="PTHR11879">
    <property type="entry name" value="ASPARTATE AMINOTRANSFERASE"/>
    <property type="match status" value="1"/>
</dbReference>
<evidence type="ECO:0000256" key="7">
    <source>
        <dbReference type="RuleBase" id="RU000481"/>
    </source>
</evidence>
<dbReference type="Gene3D" id="3.40.640.10">
    <property type="entry name" value="Type I PLP-dependent aspartate aminotransferase-like (Major domain)"/>
    <property type="match status" value="1"/>
</dbReference>
<dbReference type="Pfam" id="PF00155">
    <property type="entry name" value="Aminotran_1_2"/>
    <property type="match status" value="1"/>
</dbReference>
<dbReference type="InterPro" id="IPR004839">
    <property type="entry name" value="Aminotransferase_I/II_large"/>
</dbReference>
<dbReference type="RefSeq" id="WP_271196968.1">
    <property type="nucleotide sequence ID" value="NZ_BSFN01000014.1"/>
</dbReference>
<evidence type="ECO:0000256" key="2">
    <source>
        <dbReference type="ARBA" id="ARBA00007441"/>
    </source>
</evidence>
<keyword evidence="5 7" id="KW-0808">Transferase</keyword>
<dbReference type="FunFam" id="3.40.640.10:FF:000015">
    <property type="entry name" value="Aspartate aminotransferase"/>
    <property type="match status" value="1"/>
</dbReference>
<comment type="cofactor">
    <cofactor evidence="1 7">
        <name>pyridoxal 5'-phosphate</name>
        <dbReference type="ChEBI" id="CHEBI:597326"/>
    </cofactor>
</comment>
<dbReference type="PROSITE" id="PS00105">
    <property type="entry name" value="AA_TRANSFER_CLASS_1"/>
    <property type="match status" value="1"/>
</dbReference>
<dbReference type="InterPro" id="IPR000796">
    <property type="entry name" value="Asp_trans"/>
</dbReference>
<evidence type="ECO:0000256" key="4">
    <source>
        <dbReference type="ARBA" id="ARBA00022576"/>
    </source>
</evidence>
<dbReference type="InterPro" id="IPR015424">
    <property type="entry name" value="PyrdxlP-dep_Trfase"/>
</dbReference>
<keyword evidence="10" id="KW-1185">Reference proteome</keyword>